<dbReference type="AlphaFoldDB" id="A0A3D9HX86"/>
<evidence type="ECO:0000259" key="9">
    <source>
        <dbReference type="Pfam" id="PF07662"/>
    </source>
</evidence>
<feature type="transmembrane region" description="Helical" evidence="7">
    <location>
        <begin position="140"/>
        <end position="163"/>
    </location>
</feature>
<feature type="transmembrane region" description="Helical" evidence="7">
    <location>
        <begin position="201"/>
        <end position="224"/>
    </location>
</feature>
<comment type="caution">
    <text evidence="11">The sequence shown here is derived from an EMBL/GenBank/DDBJ whole genome shotgun (WGS) entry which is preliminary data.</text>
</comment>
<keyword evidence="4 7" id="KW-0812">Transmembrane</keyword>
<reference evidence="11 12" key="1">
    <citation type="submission" date="2018-07" db="EMBL/GenBank/DDBJ databases">
        <title>Genomic Encyclopedia of Type Strains, Phase III (KMG-III): the genomes of soil and plant-associated and newly described type strains.</title>
        <authorList>
            <person name="Whitman W."/>
        </authorList>
    </citation>
    <scope>NUCLEOTIDE SEQUENCE [LARGE SCALE GENOMIC DNA]</scope>
    <source>
        <strain evidence="11 12">CECT 8488</strain>
    </source>
</reference>
<dbReference type="Pfam" id="PF07662">
    <property type="entry name" value="Nucleos_tra2_C"/>
    <property type="match status" value="1"/>
</dbReference>
<feature type="transmembrane region" description="Helical" evidence="7">
    <location>
        <begin position="175"/>
        <end position="195"/>
    </location>
</feature>
<evidence type="ECO:0000256" key="3">
    <source>
        <dbReference type="ARBA" id="ARBA00022475"/>
    </source>
</evidence>
<evidence type="ECO:0000256" key="4">
    <source>
        <dbReference type="ARBA" id="ARBA00022692"/>
    </source>
</evidence>
<keyword evidence="3" id="KW-1003">Cell membrane</keyword>
<dbReference type="InterPro" id="IPR002668">
    <property type="entry name" value="CNT_N_dom"/>
</dbReference>
<dbReference type="PANTHER" id="PTHR10590">
    <property type="entry name" value="SODIUM/NUCLEOSIDE COTRANSPORTER"/>
    <property type="match status" value="1"/>
</dbReference>
<dbReference type="Pfam" id="PF01773">
    <property type="entry name" value="Nucleos_tra2_N"/>
    <property type="match status" value="1"/>
</dbReference>
<feature type="transmembrane region" description="Helical" evidence="7">
    <location>
        <begin position="29"/>
        <end position="49"/>
    </location>
</feature>
<accession>A0A3D9HX86</accession>
<keyword evidence="5 7" id="KW-1133">Transmembrane helix</keyword>
<dbReference type="GO" id="GO:0005337">
    <property type="term" value="F:nucleoside transmembrane transporter activity"/>
    <property type="evidence" value="ECO:0007669"/>
    <property type="project" value="InterPro"/>
</dbReference>
<keyword evidence="6 7" id="KW-0472">Membrane</keyword>
<feature type="transmembrane region" description="Helical" evidence="7">
    <location>
        <begin position="263"/>
        <end position="281"/>
    </location>
</feature>
<feature type="domain" description="Nucleoside transporter/FeoB GTPase Gate" evidence="10">
    <location>
        <begin position="103"/>
        <end position="199"/>
    </location>
</feature>
<evidence type="ECO:0000259" key="8">
    <source>
        <dbReference type="Pfam" id="PF01773"/>
    </source>
</evidence>
<feature type="transmembrane region" description="Helical" evidence="7">
    <location>
        <begin position="357"/>
        <end position="380"/>
    </location>
</feature>
<evidence type="ECO:0000313" key="11">
    <source>
        <dbReference type="EMBL" id="RED54030.1"/>
    </source>
</evidence>
<dbReference type="OrthoDB" id="9766455at2"/>
<sequence>MAYFQGSFGLVVICLLAWAISENRRAVSWKLPLAGIGLQLVIAALLLKLPVSRELFLWMNSLVLAIEQATEAGTKLVFGYLGGGPLPFEEPFPGAAWILAFRGLPIILVMSALSGLLFYWKILPLIVRGFSWLLRRSLGIGGAVGVSAAANVFVGMVEAPLFVKPYLLRLTRAELFMVMSVGLSTVAGTVMVLYATILGHVIPGVLGHILTASIISAPAALLIARLMVPDNGEATEADRMTPPAEADSAMEAIVNSTGMGIKLIANIIAMLIVIVALVYLVNQLFAFLPNVDDTPLTIQRITGWIFAPLAWLMGMSWNEALVSGELFGTRLVLTEFVAYLDMSKLPMGTLSERANVIMLYGLCGFASLPSLGIMIGGLGAMVPERRAEILELGFKSVLAATLATAMTGTVAGLLSF</sequence>
<dbReference type="Proteomes" id="UP000256845">
    <property type="component" value="Unassembled WGS sequence"/>
</dbReference>
<dbReference type="InterPro" id="IPR011642">
    <property type="entry name" value="Gate_dom"/>
</dbReference>
<feature type="domain" description="Concentrative nucleoside transporter N-terminal" evidence="8">
    <location>
        <begin position="8"/>
        <end position="81"/>
    </location>
</feature>
<organism evidence="11 12">
    <name type="scientific">Aestuariispira insulae</name>
    <dbReference type="NCBI Taxonomy" id="1461337"/>
    <lineage>
        <taxon>Bacteria</taxon>
        <taxon>Pseudomonadati</taxon>
        <taxon>Pseudomonadota</taxon>
        <taxon>Alphaproteobacteria</taxon>
        <taxon>Rhodospirillales</taxon>
        <taxon>Kiloniellaceae</taxon>
        <taxon>Aestuariispira</taxon>
    </lineage>
</organism>
<dbReference type="InterPro" id="IPR008276">
    <property type="entry name" value="C_nuclsd_transpt"/>
</dbReference>
<evidence type="ECO:0000256" key="2">
    <source>
        <dbReference type="ARBA" id="ARBA00009033"/>
    </source>
</evidence>
<evidence type="ECO:0000313" key="12">
    <source>
        <dbReference type="Proteomes" id="UP000256845"/>
    </source>
</evidence>
<dbReference type="PANTHER" id="PTHR10590:SF4">
    <property type="entry name" value="SOLUTE CARRIER FAMILY 28 MEMBER 3"/>
    <property type="match status" value="1"/>
</dbReference>
<feature type="transmembrane region" description="Helical" evidence="7">
    <location>
        <begin position="99"/>
        <end position="120"/>
    </location>
</feature>
<name>A0A3D9HX86_9PROT</name>
<feature type="transmembrane region" description="Helical" evidence="7">
    <location>
        <begin position="392"/>
        <end position="414"/>
    </location>
</feature>
<dbReference type="GO" id="GO:0015293">
    <property type="term" value="F:symporter activity"/>
    <property type="evidence" value="ECO:0007669"/>
    <property type="project" value="TreeGrafter"/>
</dbReference>
<feature type="domain" description="Concentrative nucleoside transporter C-terminal" evidence="9">
    <location>
        <begin position="208"/>
        <end position="412"/>
    </location>
</feature>
<dbReference type="EMBL" id="QRDW01000001">
    <property type="protein sequence ID" value="RED54030.1"/>
    <property type="molecule type" value="Genomic_DNA"/>
</dbReference>
<comment type="subcellular location">
    <subcellularLocation>
        <location evidence="1">Cell membrane</location>
        <topology evidence="1">Multi-pass membrane protein</topology>
    </subcellularLocation>
</comment>
<evidence type="ECO:0000256" key="5">
    <source>
        <dbReference type="ARBA" id="ARBA00022989"/>
    </source>
</evidence>
<comment type="similarity">
    <text evidence="2">Belongs to the concentrative nucleoside transporter (CNT) (TC 2.A.41) family.</text>
</comment>
<keyword evidence="12" id="KW-1185">Reference proteome</keyword>
<proteinExistence type="inferred from homology"/>
<dbReference type="RefSeq" id="WP_115935122.1">
    <property type="nucleotide sequence ID" value="NZ_QRDW01000001.1"/>
</dbReference>
<protein>
    <submittedName>
        <fullName evidence="11">CNT family concentrative nucleoside transporter</fullName>
    </submittedName>
</protein>
<evidence type="ECO:0000259" key="10">
    <source>
        <dbReference type="Pfam" id="PF07670"/>
    </source>
</evidence>
<dbReference type="Pfam" id="PF07670">
    <property type="entry name" value="Gate"/>
    <property type="match status" value="1"/>
</dbReference>
<evidence type="ECO:0000256" key="7">
    <source>
        <dbReference type="SAM" id="Phobius"/>
    </source>
</evidence>
<evidence type="ECO:0000256" key="1">
    <source>
        <dbReference type="ARBA" id="ARBA00004651"/>
    </source>
</evidence>
<evidence type="ECO:0000256" key="6">
    <source>
        <dbReference type="ARBA" id="ARBA00023136"/>
    </source>
</evidence>
<dbReference type="InterPro" id="IPR011657">
    <property type="entry name" value="CNT_C_dom"/>
</dbReference>
<dbReference type="GO" id="GO:0005886">
    <property type="term" value="C:plasma membrane"/>
    <property type="evidence" value="ECO:0007669"/>
    <property type="project" value="UniProtKB-SubCell"/>
</dbReference>
<gene>
    <name evidence="11" type="ORF">DFP90_101831</name>
</gene>